<dbReference type="GO" id="GO:0005634">
    <property type="term" value="C:nucleus"/>
    <property type="evidence" value="ECO:0007669"/>
    <property type="project" value="UniProtKB-ARBA"/>
</dbReference>
<evidence type="ECO:0000256" key="6">
    <source>
        <dbReference type="SAM" id="MobiDB-lite"/>
    </source>
</evidence>
<evidence type="ECO:0000256" key="5">
    <source>
        <dbReference type="PROSITE-ProRule" id="PRU00042"/>
    </source>
</evidence>
<keyword evidence="2" id="KW-0677">Repeat</keyword>
<evidence type="ECO:0000256" key="3">
    <source>
        <dbReference type="ARBA" id="ARBA00022771"/>
    </source>
</evidence>
<dbReference type="Gene3D" id="3.30.160.60">
    <property type="entry name" value="Classic Zinc Finger"/>
    <property type="match status" value="1"/>
</dbReference>
<accession>A0AAV4ZZM3</accession>
<proteinExistence type="predicted"/>
<dbReference type="InterPro" id="IPR036236">
    <property type="entry name" value="Znf_C2H2_sf"/>
</dbReference>
<dbReference type="SUPFAM" id="SSF57667">
    <property type="entry name" value="beta-beta-alpha zinc fingers"/>
    <property type="match status" value="1"/>
</dbReference>
<feature type="compositionally biased region" description="Basic and acidic residues" evidence="6">
    <location>
        <begin position="146"/>
        <end position="161"/>
    </location>
</feature>
<feature type="compositionally biased region" description="Low complexity" evidence="6">
    <location>
        <begin position="46"/>
        <end position="63"/>
    </location>
</feature>
<dbReference type="AlphaFoldDB" id="A0AAV4ZZM3"/>
<dbReference type="GO" id="GO:0000981">
    <property type="term" value="F:DNA-binding transcription factor activity, RNA polymerase II-specific"/>
    <property type="evidence" value="ECO:0007669"/>
    <property type="project" value="TreeGrafter"/>
</dbReference>
<dbReference type="EMBL" id="BPWL01000001">
    <property type="protein sequence ID" value="GJJ06221.1"/>
    <property type="molecule type" value="Genomic_DNA"/>
</dbReference>
<evidence type="ECO:0000256" key="1">
    <source>
        <dbReference type="ARBA" id="ARBA00022723"/>
    </source>
</evidence>
<dbReference type="Proteomes" id="UP001050691">
    <property type="component" value="Unassembled WGS sequence"/>
</dbReference>
<dbReference type="GO" id="GO:0000978">
    <property type="term" value="F:RNA polymerase II cis-regulatory region sequence-specific DNA binding"/>
    <property type="evidence" value="ECO:0007669"/>
    <property type="project" value="TreeGrafter"/>
</dbReference>
<dbReference type="PANTHER" id="PTHR19818">
    <property type="entry name" value="ZINC FINGER PROTEIN ZIC AND GLI"/>
    <property type="match status" value="1"/>
</dbReference>
<keyword evidence="9" id="KW-1185">Reference proteome</keyword>
<name>A0AAV4ZZM3_9AGAM</name>
<dbReference type="GO" id="GO:0008270">
    <property type="term" value="F:zinc ion binding"/>
    <property type="evidence" value="ECO:0007669"/>
    <property type="project" value="UniProtKB-KW"/>
</dbReference>
<dbReference type="GO" id="GO:0045944">
    <property type="term" value="P:positive regulation of transcription by RNA polymerase II"/>
    <property type="evidence" value="ECO:0007669"/>
    <property type="project" value="UniProtKB-ARBA"/>
</dbReference>
<reference evidence="8" key="1">
    <citation type="submission" date="2021-10" db="EMBL/GenBank/DDBJ databases">
        <title>De novo Genome Assembly of Clathrus columnatus (Basidiomycota, Fungi) Using Illumina and Nanopore Sequence Data.</title>
        <authorList>
            <person name="Ogiso-Tanaka E."/>
            <person name="Itagaki H."/>
            <person name="Hosoya T."/>
            <person name="Hosaka K."/>
        </authorList>
    </citation>
    <scope>NUCLEOTIDE SEQUENCE</scope>
    <source>
        <strain evidence="8">MO-923</strain>
    </source>
</reference>
<keyword evidence="1" id="KW-0479">Metal-binding</keyword>
<feature type="compositionally biased region" description="Polar residues" evidence="6">
    <location>
        <begin position="33"/>
        <end position="45"/>
    </location>
</feature>
<feature type="domain" description="C2H2-type" evidence="7">
    <location>
        <begin position="83"/>
        <end position="110"/>
    </location>
</feature>
<comment type="caution">
    <text evidence="8">The sequence shown here is derived from an EMBL/GenBank/DDBJ whole genome shotgun (WGS) entry which is preliminary data.</text>
</comment>
<dbReference type="InterPro" id="IPR013087">
    <property type="entry name" value="Znf_C2H2_type"/>
</dbReference>
<dbReference type="FunFam" id="3.30.160.60:FF:000100">
    <property type="entry name" value="Zinc finger 45-like"/>
    <property type="match status" value="1"/>
</dbReference>
<feature type="region of interest" description="Disordered" evidence="6">
    <location>
        <begin position="1"/>
        <end position="73"/>
    </location>
</feature>
<dbReference type="SMART" id="SM00355">
    <property type="entry name" value="ZnF_C2H2"/>
    <property type="match status" value="2"/>
</dbReference>
<dbReference type="Pfam" id="PF00096">
    <property type="entry name" value="zf-C2H2"/>
    <property type="match status" value="2"/>
</dbReference>
<dbReference type="PROSITE" id="PS00028">
    <property type="entry name" value="ZINC_FINGER_C2H2_1"/>
    <property type="match status" value="1"/>
</dbReference>
<keyword evidence="4" id="KW-0862">Zinc</keyword>
<dbReference type="PROSITE" id="PS50157">
    <property type="entry name" value="ZINC_FINGER_C2H2_2"/>
    <property type="match status" value="1"/>
</dbReference>
<gene>
    <name evidence="8" type="ORF">Clacol_000411</name>
</gene>
<evidence type="ECO:0000256" key="2">
    <source>
        <dbReference type="ARBA" id="ARBA00022737"/>
    </source>
</evidence>
<evidence type="ECO:0000256" key="4">
    <source>
        <dbReference type="ARBA" id="ARBA00022833"/>
    </source>
</evidence>
<keyword evidence="3 5" id="KW-0863">Zinc-finger</keyword>
<evidence type="ECO:0000313" key="8">
    <source>
        <dbReference type="EMBL" id="GJJ06221.1"/>
    </source>
</evidence>
<feature type="region of interest" description="Disordered" evidence="6">
    <location>
        <begin position="137"/>
        <end position="174"/>
    </location>
</feature>
<organism evidence="8 9">
    <name type="scientific">Clathrus columnatus</name>
    <dbReference type="NCBI Taxonomy" id="1419009"/>
    <lineage>
        <taxon>Eukaryota</taxon>
        <taxon>Fungi</taxon>
        <taxon>Dikarya</taxon>
        <taxon>Basidiomycota</taxon>
        <taxon>Agaricomycotina</taxon>
        <taxon>Agaricomycetes</taxon>
        <taxon>Phallomycetidae</taxon>
        <taxon>Phallales</taxon>
        <taxon>Clathraceae</taxon>
        <taxon>Clathrus</taxon>
    </lineage>
</organism>
<sequence length="174" mass="19651">MELDHRSRSSSGVHYPASSTSSRMSSQGGYPETSPSSFRSHGRSNSGDSGSSPTYYPYPSLLSQTSGYVSSDAPLPVGNSKSFACDICGSSFSRAYDCKRHRDIHTRQGKHECHYCHKNLSRADALKRHIERGCSGMEEEDMEELERERERRDIKKERRSSAIDASKYYHSTRR</sequence>
<dbReference type="PANTHER" id="PTHR19818:SF139">
    <property type="entry name" value="PAIR-RULE PROTEIN ODD-PAIRED"/>
    <property type="match status" value="1"/>
</dbReference>
<protein>
    <recommendedName>
        <fullName evidence="7">C2H2-type domain-containing protein</fullName>
    </recommendedName>
</protein>
<evidence type="ECO:0000259" key="7">
    <source>
        <dbReference type="PROSITE" id="PS50157"/>
    </source>
</evidence>
<evidence type="ECO:0000313" key="9">
    <source>
        <dbReference type="Proteomes" id="UP001050691"/>
    </source>
</evidence>
<dbReference type="InterPro" id="IPR050329">
    <property type="entry name" value="GLI_C2H2-zinc-finger"/>
</dbReference>